<protein>
    <submittedName>
        <fullName evidence="2">Zinc finger imprinted 2</fullName>
    </submittedName>
</protein>
<name>A0AC55D971_ECHTE</name>
<reference evidence="2" key="1">
    <citation type="submission" date="2025-08" db="UniProtKB">
        <authorList>
            <consortium name="RefSeq"/>
        </authorList>
    </citation>
    <scope>IDENTIFICATION</scope>
</reference>
<organism evidence="1 2">
    <name type="scientific">Echinops telfairi</name>
    <name type="common">Lesser hedgehog tenrec</name>
    <dbReference type="NCBI Taxonomy" id="9371"/>
    <lineage>
        <taxon>Eukaryota</taxon>
        <taxon>Metazoa</taxon>
        <taxon>Chordata</taxon>
        <taxon>Craniata</taxon>
        <taxon>Vertebrata</taxon>
        <taxon>Euteleostomi</taxon>
        <taxon>Mammalia</taxon>
        <taxon>Eutheria</taxon>
        <taxon>Afrotheria</taxon>
        <taxon>Tenrecidae</taxon>
        <taxon>Tenrecinae</taxon>
        <taxon>Echinops</taxon>
    </lineage>
</organism>
<sequence>MLVDFSADEWYGLSAEQRSLYWEVTQENYQNVASLGYQLLEPDLLLKLEEELSRRLEEAREAKELQGHQHVHSKEKSPGCDDNRQPPGPMETHSQKPNLTSHQKTCAEEKPPGGSDAGQPLGPSGPHEAPRAHPTQSPGPKTYCVRYLGRDPRTFWEGGWHCCDCGKGFQRKSHLCQHYRTHAQQRPFQCQLCGRCFSWPSYLTQHYQLHSQKTALLPPCLRGSRFPHKGVSLECLRSHCLPATSSSSDLPHRPSGPPP</sequence>
<evidence type="ECO:0000313" key="1">
    <source>
        <dbReference type="Proteomes" id="UP000694863"/>
    </source>
</evidence>
<keyword evidence="1" id="KW-1185">Reference proteome</keyword>
<dbReference type="Proteomes" id="UP000694863">
    <property type="component" value="Unplaced"/>
</dbReference>
<accession>A0AC55D971</accession>
<gene>
    <name evidence="2" type="primary">ZIM2</name>
</gene>
<evidence type="ECO:0000313" key="2">
    <source>
        <dbReference type="RefSeq" id="XP_045148302.1"/>
    </source>
</evidence>
<proteinExistence type="predicted"/>
<dbReference type="RefSeq" id="XP_045148302.1">
    <property type="nucleotide sequence ID" value="XM_045292367.1"/>
</dbReference>